<dbReference type="KEGG" id="lri:NCTC12151_03641"/>
<keyword evidence="3" id="KW-1185">Reference proteome</keyword>
<dbReference type="InterPro" id="IPR042099">
    <property type="entry name" value="ANL_N_sf"/>
</dbReference>
<reference evidence="2 3" key="1">
    <citation type="submission" date="2018-06" db="EMBL/GenBank/DDBJ databases">
        <authorList>
            <consortium name="Pathogen Informatics"/>
            <person name="Doyle S."/>
        </authorList>
    </citation>
    <scope>NUCLEOTIDE SEQUENCE [LARGE SCALE GENOMIC DNA]</scope>
    <source>
        <strain evidence="2 3">NCTC12151</strain>
    </source>
</reference>
<dbReference type="GO" id="GO:0008218">
    <property type="term" value="P:bioluminescence"/>
    <property type="evidence" value="ECO:0007669"/>
    <property type="project" value="InterPro"/>
</dbReference>
<evidence type="ECO:0000313" key="2">
    <source>
        <dbReference type="EMBL" id="SQI44377.1"/>
    </source>
</evidence>
<dbReference type="InterPro" id="IPR007534">
    <property type="entry name" value="LuxE"/>
</dbReference>
<evidence type="ECO:0000313" key="3">
    <source>
        <dbReference type="Proteomes" id="UP000249005"/>
    </source>
</evidence>
<feature type="domain" description="Acyl-protein synthetase LuxE" evidence="1">
    <location>
        <begin position="79"/>
        <end position="362"/>
    </location>
</feature>
<name>A0A2X4UWZ0_9GAMM</name>
<dbReference type="AlphaFoldDB" id="A0A2X4UWZ0"/>
<gene>
    <name evidence="2" type="ORF">NCTC12151_03641</name>
</gene>
<organism evidence="2 3">
    <name type="scientific">Leminorella richardii</name>
    <dbReference type="NCBI Taxonomy" id="158841"/>
    <lineage>
        <taxon>Bacteria</taxon>
        <taxon>Pseudomonadati</taxon>
        <taxon>Pseudomonadota</taxon>
        <taxon>Gammaproteobacteria</taxon>
        <taxon>Enterobacterales</taxon>
        <taxon>Budviciaceae</taxon>
        <taxon>Leminorella</taxon>
    </lineage>
</organism>
<protein>
    <submittedName>
        <fullName evidence="2">Acyl-protein synthetase, LuxE</fullName>
    </submittedName>
</protein>
<accession>A0A2X4UWZ0</accession>
<proteinExistence type="predicted"/>
<dbReference type="EMBL" id="LS483470">
    <property type="protein sequence ID" value="SQI44377.1"/>
    <property type="molecule type" value="Genomic_DNA"/>
</dbReference>
<dbReference type="GO" id="GO:0047474">
    <property type="term" value="F:long-chain fatty acid--protein ligase activity"/>
    <property type="evidence" value="ECO:0007669"/>
    <property type="project" value="InterPro"/>
</dbReference>
<dbReference type="Pfam" id="PF04443">
    <property type="entry name" value="LuxE"/>
    <property type="match status" value="1"/>
</dbReference>
<evidence type="ECO:0000259" key="1">
    <source>
        <dbReference type="Pfam" id="PF04443"/>
    </source>
</evidence>
<dbReference type="Gene3D" id="3.40.50.12780">
    <property type="entry name" value="N-terminal domain of ligase-like"/>
    <property type="match status" value="1"/>
</dbReference>
<dbReference type="Proteomes" id="UP000249005">
    <property type="component" value="Chromosome 1"/>
</dbReference>
<sequence>MDNEKLQRMYRLYFKEITMSESRESARSLTQIDRLANLESPYSPVDASLNGIFLSAMKEADEWHIQRNQAYARLYEAHPQPDIPVSLFKSADLATPVIDEGQWLTSSGTGSGQKTRVFFDAPSLLRIQKAMTQLFIANGLVSQTPSRFLLLSPDPAKGDKAGYATAFLKFTACAPVAECVFAVSDEGRLDTSLAWNTLKRWANDSAPVYIFGLTVFFEHLCLSRPESFTLNAPVRGLTGGGWKGMTQQLNRKEIVSGLMETLAAPLVDIRDIYGMTEHPLHYVSCTEGHFHQPVYARFSVVSVDGTEAKAEEAGLIRLDNPFFASLPSHRLLTEDVGAWSESCSCGLPGRFLRYIGRSTDPEGTCAAQAL</sequence>